<gene>
    <name evidence="3" type="ordered locus">Reut_A2557</name>
</gene>
<dbReference type="STRING" id="264198.Reut_A2557"/>
<dbReference type="Pfam" id="PF01075">
    <property type="entry name" value="Glyco_transf_9"/>
    <property type="match status" value="1"/>
</dbReference>
<reference evidence="3" key="1">
    <citation type="submission" date="2005-08" db="EMBL/GenBank/DDBJ databases">
        <title>Complete sequence of Chromosome1 of Ralstonia eutropha JMP134.</title>
        <authorList>
            <person name="Copeland A."/>
            <person name="Lucas S."/>
            <person name="Lapidus A."/>
            <person name="Barry K."/>
            <person name="Detter J.C."/>
            <person name="Glavina T."/>
            <person name="Hammon N."/>
            <person name="Israni S."/>
            <person name="Pitluck S."/>
            <person name="Goltsman E."/>
            <person name="Martinez M."/>
            <person name="Schmutz J."/>
            <person name="Larimer F."/>
            <person name="Land M."/>
            <person name="Lykidis A."/>
            <person name="Richardson P."/>
        </authorList>
    </citation>
    <scope>NUCLEOTIDE SEQUENCE</scope>
    <source>
        <strain evidence="3">JMP134</strain>
    </source>
</reference>
<keyword evidence="1" id="KW-0328">Glycosyltransferase</keyword>
<name>Q46Y65_CUPPJ</name>
<organism evidence="3">
    <name type="scientific">Cupriavidus pinatubonensis (strain JMP 134 / LMG 1197)</name>
    <name type="common">Cupriavidus necator (strain JMP 134)</name>
    <dbReference type="NCBI Taxonomy" id="264198"/>
    <lineage>
        <taxon>Bacteria</taxon>
        <taxon>Pseudomonadati</taxon>
        <taxon>Pseudomonadota</taxon>
        <taxon>Betaproteobacteria</taxon>
        <taxon>Burkholderiales</taxon>
        <taxon>Burkholderiaceae</taxon>
        <taxon>Cupriavidus</taxon>
    </lineage>
</organism>
<dbReference type="OrthoDB" id="9781892at2"/>
<evidence type="ECO:0000256" key="1">
    <source>
        <dbReference type="ARBA" id="ARBA00022676"/>
    </source>
</evidence>
<keyword evidence="2 3" id="KW-0808">Transferase</keyword>
<dbReference type="HOGENOM" id="CLU_745756_0_0_4"/>
<dbReference type="GO" id="GO:0009244">
    <property type="term" value="P:lipopolysaccharide core region biosynthetic process"/>
    <property type="evidence" value="ECO:0007669"/>
    <property type="project" value="TreeGrafter"/>
</dbReference>
<dbReference type="SUPFAM" id="SSF53756">
    <property type="entry name" value="UDP-Glycosyltransferase/glycogen phosphorylase"/>
    <property type="match status" value="1"/>
</dbReference>
<dbReference type="InterPro" id="IPR002201">
    <property type="entry name" value="Glyco_trans_9"/>
</dbReference>
<evidence type="ECO:0000313" key="3">
    <source>
        <dbReference type="EMBL" id="AAZ61918.1"/>
    </source>
</evidence>
<evidence type="ECO:0000256" key="2">
    <source>
        <dbReference type="ARBA" id="ARBA00022679"/>
    </source>
</evidence>
<dbReference type="EMBL" id="CP000090">
    <property type="protein sequence ID" value="AAZ61918.1"/>
    <property type="molecule type" value="Genomic_DNA"/>
</dbReference>
<dbReference type="PANTHER" id="PTHR30160">
    <property type="entry name" value="TETRAACYLDISACCHARIDE 4'-KINASE-RELATED"/>
    <property type="match status" value="1"/>
</dbReference>
<dbReference type="KEGG" id="reu:Reut_A2557"/>
<protein>
    <submittedName>
        <fullName evidence="3">Glycosyl transferase, family 9</fullName>
    </submittedName>
</protein>
<sequence>MTSPEPFVTQPQTLIPADLLKRSKKILFIAHLALGDFTYLQNFFKAFAQANPHLEIHLWVDEVRRTGDAKAWEHLRKYSLYDWLAACPFFSKVYTRTYSPELYEASIREAQQEHYPIVVSLATLRPPQYANLARTISPDGFVVGMTRPVRFYQPHHLLAYRKLDASIPPYKVDRASPQHISDVYAHWFRQISGLEVSPAERFPFVDIPAQWQQYAQDTLAAWGFLPREGKLVFINPYAKTKKRCWTLEQVAALIQAMQQHPRWRDSCFIVNAVPQELAHAREVISSYSLARTELFSAEDNFFQLPAILAQCDLIISVETAVMHLANAVHVPVIALMRQKNPEWVPIDRQNSTVITAANRRDWVNAIPVEQVMKTIQ</sequence>
<accession>Q46Y65</accession>
<dbReference type="eggNOG" id="COG0859">
    <property type="taxonomic scope" value="Bacteria"/>
</dbReference>
<proteinExistence type="predicted"/>
<dbReference type="AlphaFoldDB" id="Q46Y65"/>
<dbReference type="InterPro" id="IPR051199">
    <property type="entry name" value="LPS_LOS_Heptosyltrfase"/>
</dbReference>
<dbReference type="GO" id="GO:0005829">
    <property type="term" value="C:cytosol"/>
    <property type="evidence" value="ECO:0007669"/>
    <property type="project" value="TreeGrafter"/>
</dbReference>
<dbReference type="GO" id="GO:0008713">
    <property type="term" value="F:ADP-heptose-lipopolysaccharide heptosyltransferase activity"/>
    <property type="evidence" value="ECO:0007669"/>
    <property type="project" value="TreeGrafter"/>
</dbReference>
<dbReference type="Gene3D" id="3.40.50.2000">
    <property type="entry name" value="Glycogen Phosphorylase B"/>
    <property type="match status" value="1"/>
</dbReference>